<dbReference type="PRINTS" id="PR01506">
    <property type="entry name" value="TATBPROTEIN"/>
</dbReference>
<evidence type="ECO:0000256" key="2">
    <source>
        <dbReference type="ARBA" id="ARBA00022448"/>
    </source>
</evidence>
<keyword evidence="5" id="KW-0653">Protein transport</keyword>
<dbReference type="EMBL" id="BMZH01000001">
    <property type="protein sequence ID" value="GHA82708.1"/>
    <property type="molecule type" value="Genomic_DNA"/>
</dbReference>
<keyword evidence="4 9" id="KW-0812">Transmembrane</keyword>
<keyword evidence="7" id="KW-0811">Translocation</keyword>
<evidence type="ECO:0000313" key="10">
    <source>
        <dbReference type="EMBL" id="GHA82708.1"/>
    </source>
</evidence>
<comment type="subcellular location">
    <subcellularLocation>
        <location evidence="1">Membrane</location>
        <topology evidence="1">Single-pass membrane protein</topology>
    </subcellularLocation>
</comment>
<dbReference type="Gene3D" id="1.20.5.3310">
    <property type="match status" value="1"/>
</dbReference>
<evidence type="ECO:0000313" key="11">
    <source>
        <dbReference type="Proteomes" id="UP000634004"/>
    </source>
</evidence>
<dbReference type="AlphaFoldDB" id="A0A8J3G176"/>
<organism evidence="10 11">
    <name type="scientific">Algimonas arctica</name>
    <dbReference type="NCBI Taxonomy" id="1479486"/>
    <lineage>
        <taxon>Bacteria</taxon>
        <taxon>Pseudomonadati</taxon>
        <taxon>Pseudomonadota</taxon>
        <taxon>Alphaproteobacteria</taxon>
        <taxon>Maricaulales</taxon>
        <taxon>Robiginitomaculaceae</taxon>
        <taxon>Algimonas</taxon>
    </lineage>
</organism>
<evidence type="ECO:0000256" key="9">
    <source>
        <dbReference type="SAM" id="Phobius"/>
    </source>
</evidence>
<evidence type="ECO:0008006" key="12">
    <source>
        <dbReference type="Google" id="ProtNLM"/>
    </source>
</evidence>
<evidence type="ECO:0000256" key="6">
    <source>
        <dbReference type="ARBA" id="ARBA00022989"/>
    </source>
</evidence>
<keyword evidence="11" id="KW-1185">Reference proteome</keyword>
<proteinExistence type="predicted"/>
<keyword evidence="8 9" id="KW-0472">Membrane</keyword>
<protein>
    <recommendedName>
        <fullName evidence="12">Twin-arginine translocase subunit TatB</fullName>
    </recommendedName>
</protein>
<accession>A0A8J3G176</accession>
<feature type="transmembrane region" description="Helical" evidence="9">
    <location>
        <begin position="6"/>
        <end position="23"/>
    </location>
</feature>
<evidence type="ECO:0000256" key="1">
    <source>
        <dbReference type="ARBA" id="ARBA00004167"/>
    </source>
</evidence>
<dbReference type="GO" id="GO:0016020">
    <property type="term" value="C:membrane"/>
    <property type="evidence" value="ECO:0007669"/>
    <property type="project" value="InterPro"/>
</dbReference>
<evidence type="ECO:0000256" key="7">
    <source>
        <dbReference type="ARBA" id="ARBA00023010"/>
    </source>
</evidence>
<evidence type="ECO:0000256" key="8">
    <source>
        <dbReference type="ARBA" id="ARBA00023136"/>
    </source>
</evidence>
<evidence type="ECO:0000256" key="3">
    <source>
        <dbReference type="ARBA" id="ARBA00022475"/>
    </source>
</evidence>
<evidence type="ECO:0000256" key="4">
    <source>
        <dbReference type="ARBA" id="ARBA00022692"/>
    </source>
</evidence>
<gene>
    <name evidence="10" type="ORF">GCM10009069_02380</name>
</gene>
<sequence>MLPSFGFGEMVVIVLLAIIVVGPKDLPKVMRKLGNFMARIRAMGQEFKDAFDDMDADDEIKSLRAEIEQMKSLGYLDDELQDDILDLNTELRDATDLSSDKT</sequence>
<reference evidence="10" key="2">
    <citation type="submission" date="2020-09" db="EMBL/GenBank/DDBJ databases">
        <authorList>
            <person name="Sun Q."/>
            <person name="Kim S."/>
        </authorList>
    </citation>
    <scope>NUCLEOTIDE SEQUENCE</scope>
    <source>
        <strain evidence="10">KCTC 32513</strain>
    </source>
</reference>
<evidence type="ECO:0000256" key="5">
    <source>
        <dbReference type="ARBA" id="ARBA00022927"/>
    </source>
</evidence>
<keyword evidence="3" id="KW-1003">Cell membrane</keyword>
<dbReference type="NCBIfam" id="TIGR01410">
    <property type="entry name" value="tatB"/>
    <property type="match status" value="1"/>
</dbReference>
<dbReference type="InterPro" id="IPR003369">
    <property type="entry name" value="TatA/B/E"/>
</dbReference>
<dbReference type="Pfam" id="PF02416">
    <property type="entry name" value="TatA_B_E"/>
    <property type="match status" value="1"/>
</dbReference>
<dbReference type="Proteomes" id="UP000634004">
    <property type="component" value="Unassembled WGS sequence"/>
</dbReference>
<reference evidence="10" key="1">
    <citation type="journal article" date="2014" name="Int. J. Syst. Evol. Microbiol.">
        <title>Complete genome sequence of Corynebacterium casei LMG S-19264T (=DSM 44701T), isolated from a smear-ripened cheese.</title>
        <authorList>
            <consortium name="US DOE Joint Genome Institute (JGI-PGF)"/>
            <person name="Walter F."/>
            <person name="Albersmeier A."/>
            <person name="Kalinowski J."/>
            <person name="Ruckert C."/>
        </authorList>
    </citation>
    <scope>NUCLEOTIDE SEQUENCE</scope>
    <source>
        <strain evidence="10">KCTC 32513</strain>
    </source>
</reference>
<keyword evidence="2" id="KW-0813">Transport</keyword>
<dbReference type="GO" id="GO:0008320">
    <property type="term" value="F:protein transmembrane transporter activity"/>
    <property type="evidence" value="ECO:0007669"/>
    <property type="project" value="InterPro"/>
</dbReference>
<dbReference type="GO" id="GO:0043953">
    <property type="term" value="P:protein transport by the Tat complex"/>
    <property type="evidence" value="ECO:0007669"/>
    <property type="project" value="InterPro"/>
</dbReference>
<comment type="caution">
    <text evidence="10">The sequence shown here is derived from an EMBL/GenBank/DDBJ whole genome shotgun (WGS) entry which is preliminary data.</text>
</comment>
<dbReference type="RefSeq" id="WP_189494513.1">
    <property type="nucleotide sequence ID" value="NZ_BMZH01000001.1"/>
</dbReference>
<keyword evidence="6 9" id="KW-1133">Transmembrane helix</keyword>
<name>A0A8J3G176_9PROT</name>
<dbReference type="InterPro" id="IPR018448">
    <property type="entry name" value="TatB"/>
</dbReference>